<dbReference type="EMBL" id="JBBPBM010000120">
    <property type="protein sequence ID" value="KAK8506041.1"/>
    <property type="molecule type" value="Genomic_DNA"/>
</dbReference>
<sequence>MHAPPPQYQLLNFTLSTPFSIFLHSFLTTNNPEISFTRFVFSVSTLSQPPPLLSLSQEHRHTDRCKRRFI</sequence>
<gene>
    <name evidence="1" type="ORF">V6N12_074100</name>
</gene>
<keyword evidence="2" id="KW-1185">Reference proteome</keyword>
<dbReference type="Proteomes" id="UP001472677">
    <property type="component" value="Unassembled WGS sequence"/>
</dbReference>
<name>A0ABR2BFS9_9ROSI</name>
<proteinExistence type="predicted"/>
<accession>A0ABR2BFS9</accession>
<organism evidence="1 2">
    <name type="scientific">Hibiscus sabdariffa</name>
    <name type="common">roselle</name>
    <dbReference type="NCBI Taxonomy" id="183260"/>
    <lineage>
        <taxon>Eukaryota</taxon>
        <taxon>Viridiplantae</taxon>
        <taxon>Streptophyta</taxon>
        <taxon>Embryophyta</taxon>
        <taxon>Tracheophyta</taxon>
        <taxon>Spermatophyta</taxon>
        <taxon>Magnoliopsida</taxon>
        <taxon>eudicotyledons</taxon>
        <taxon>Gunneridae</taxon>
        <taxon>Pentapetalae</taxon>
        <taxon>rosids</taxon>
        <taxon>malvids</taxon>
        <taxon>Malvales</taxon>
        <taxon>Malvaceae</taxon>
        <taxon>Malvoideae</taxon>
        <taxon>Hibiscus</taxon>
    </lineage>
</organism>
<evidence type="ECO:0000313" key="1">
    <source>
        <dbReference type="EMBL" id="KAK8506041.1"/>
    </source>
</evidence>
<comment type="caution">
    <text evidence="1">The sequence shown here is derived from an EMBL/GenBank/DDBJ whole genome shotgun (WGS) entry which is preliminary data.</text>
</comment>
<reference evidence="1 2" key="1">
    <citation type="journal article" date="2024" name="G3 (Bethesda)">
        <title>Genome assembly of Hibiscus sabdariffa L. provides insights into metabolisms of medicinal natural products.</title>
        <authorList>
            <person name="Kim T."/>
        </authorList>
    </citation>
    <scope>NUCLEOTIDE SEQUENCE [LARGE SCALE GENOMIC DNA]</scope>
    <source>
        <strain evidence="1">TK-2024</strain>
        <tissue evidence="1">Old leaves</tissue>
    </source>
</reference>
<protein>
    <submittedName>
        <fullName evidence="1">Uncharacterized protein</fullName>
    </submittedName>
</protein>
<evidence type="ECO:0000313" key="2">
    <source>
        <dbReference type="Proteomes" id="UP001472677"/>
    </source>
</evidence>